<proteinExistence type="predicted"/>
<dbReference type="InParanoid" id="A8PGP8"/>
<dbReference type="RefSeq" id="XP_001841251.2">
    <property type="nucleotide sequence ID" value="XM_001841199.2"/>
</dbReference>
<evidence type="ECO:0000313" key="4">
    <source>
        <dbReference type="Proteomes" id="UP000001861"/>
    </source>
</evidence>
<protein>
    <recommendedName>
        <fullName evidence="5">Secreted protein</fullName>
    </recommendedName>
</protein>
<dbReference type="HOGENOM" id="CLU_1695378_0_0_1"/>
<gene>
    <name evidence="3" type="ORF">CC1G_09943</name>
</gene>
<dbReference type="GeneID" id="6017928"/>
<evidence type="ECO:0008006" key="5">
    <source>
        <dbReference type="Google" id="ProtNLM"/>
    </source>
</evidence>
<dbReference type="EMBL" id="AACS02000005">
    <property type="protein sequence ID" value="EAU80546.2"/>
    <property type="molecule type" value="Genomic_DNA"/>
</dbReference>
<feature type="chain" id="PRO_5002727813" description="Secreted protein" evidence="2">
    <location>
        <begin position="22"/>
        <end position="155"/>
    </location>
</feature>
<name>A8PGP8_COPC7</name>
<evidence type="ECO:0000256" key="1">
    <source>
        <dbReference type="SAM" id="MobiDB-lite"/>
    </source>
</evidence>
<accession>A8PGP8</accession>
<evidence type="ECO:0000256" key="2">
    <source>
        <dbReference type="SAM" id="SignalP"/>
    </source>
</evidence>
<keyword evidence="2" id="KW-0732">Signal</keyword>
<evidence type="ECO:0000313" key="3">
    <source>
        <dbReference type="EMBL" id="EAU80546.2"/>
    </source>
</evidence>
<organism evidence="3 4">
    <name type="scientific">Coprinopsis cinerea (strain Okayama-7 / 130 / ATCC MYA-4618 / FGSC 9003)</name>
    <name type="common">Inky cap fungus</name>
    <name type="synonym">Hormographiella aspergillata</name>
    <dbReference type="NCBI Taxonomy" id="240176"/>
    <lineage>
        <taxon>Eukaryota</taxon>
        <taxon>Fungi</taxon>
        <taxon>Dikarya</taxon>
        <taxon>Basidiomycota</taxon>
        <taxon>Agaricomycotina</taxon>
        <taxon>Agaricomycetes</taxon>
        <taxon>Agaricomycetidae</taxon>
        <taxon>Agaricales</taxon>
        <taxon>Agaricineae</taxon>
        <taxon>Psathyrellaceae</taxon>
        <taxon>Coprinopsis</taxon>
    </lineage>
</organism>
<keyword evidence="4" id="KW-1185">Reference proteome</keyword>
<sequence>MLQPAVLGWLCELLHLYRVAARCHGTHWCTEYCSKHRTPMRSTGLRTRNTTSTLIRSPHLGSSRLDTYHTLLNYFRELQGQLKVQIRFHRHCPRFPRRPISRPRLRYFLPRRSNLRGRLLDLVWSRHCHRQVTLETGRKTGRRKTVQLRRPEFRS</sequence>
<dbReference type="Proteomes" id="UP000001861">
    <property type="component" value="Unassembled WGS sequence"/>
</dbReference>
<reference evidence="3 4" key="1">
    <citation type="journal article" date="2010" name="Proc. Natl. Acad. Sci. U.S.A.">
        <title>Insights into evolution of multicellular fungi from the assembled chromosomes of the mushroom Coprinopsis cinerea (Coprinus cinereus).</title>
        <authorList>
            <person name="Stajich J.E."/>
            <person name="Wilke S.K."/>
            <person name="Ahren D."/>
            <person name="Au C.H."/>
            <person name="Birren B.W."/>
            <person name="Borodovsky M."/>
            <person name="Burns C."/>
            <person name="Canback B."/>
            <person name="Casselton L.A."/>
            <person name="Cheng C.K."/>
            <person name="Deng J."/>
            <person name="Dietrich F.S."/>
            <person name="Fargo D.C."/>
            <person name="Farman M.L."/>
            <person name="Gathman A.C."/>
            <person name="Goldberg J."/>
            <person name="Guigo R."/>
            <person name="Hoegger P.J."/>
            <person name="Hooker J.B."/>
            <person name="Huggins A."/>
            <person name="James T.Y."/>
            <person name="Kamada T."/>
            <person name="Kilaru S."/>
            <person name="Kodira C."/>
            <person name="Kues U."/>
            <person name="Kupfer D."/>
            <person name="Kwan H.S."/>
            <person name="Lomsadze A."/>
            <person name="Li W."/>
            <person name="Lilly W.W."/>
            <person name="Ma L.J."/>
            <person name="Mackey A.J."/>
            <person name="Manning G."/>
            <person name="Martin F."/>
            <person name="Muraguchi H."/>
            <person name="Natvig D.O."/>
            <person name="Palmerini H."/>
            <person name="Ramesh M.A."/>
            <person name="Rehmeyer C.J."/>
            <person name="Roe B.A."/>
            <person name="Shenoy N."/>
            <person name="Stanke M."/>
            <person name="Ter-Hovhannisyan V."/>
            <person name="Tunlid A."/>
            <person name="Velagapudi R."/>
            <person name="Vision T.J."/>
            <person name="Zeng Q."/>
            <person name="Zolan M.E."/>
            <person name="Pukkila P.J."/>
        </authorList>
    </citation>
    <scope>NUCLEOTIDE SEQUENCE [LARGE SCALE GENOMIC DNA]</scope>
    <source>
        <strain evidence="4">Okayama-7 / 130 / ATCC MYA-4618 / FGSC 9003</strain>
    </source>
</reference>
<feature type="region of interest" description="Disordered" evidence="1">
    <location>
        <begin position="136"/>
        <end position="155"/>
    </location>
</feature>
<comment type="caution">
    <text evidence="3">The sequence shown here is derived from an EMBL/GenBank/DDBJ whole genome shotgun (WGS) entry which is preliminary data.</text>
</comment>
<dbReference type="KEGG" id="cci:CC1G_09943"/>
<feature type="signal peptide" evidence="2">
    <location>
        <begin position="1"/>
        <end position="21"/>
    </location>
</feature>
<dbReference type="VEuPathDB" id="FungiDB:CC1G_09943"/>
<dbReference type="AlphaFoldDB" id="A8PGP8"/>